<organism evidence="1 2">
    <name type="scientific">Stylosanthes scabra</name>
    <dbReference type="NCBI Taxonomy" id="79078"/>
    <lineage>
        <taxon>Eukaryota</taxon>
        <taxon>Viridiplantae</taxon>
        <taxon>Streptophyta</taxon>
        <taxon>Embryophyta</taxon>
        <taxon>Tracheophyta</taxon>
        <taxon>Spermatophyta</taxon>
        <taxon>Magnoliopsida</taxon>
        <taxon>eudicotyledons</taxon>
        <taxon>Gunneridae</taxon>
        <taxon>Pentapetalae</taxon>
        <taxon>rosids</taxon>
        <taxon>fabids</taxon>
        <taxon>Fabales</taxon>
        <taxon>Fabaceae</taxon>
        <taxon>Papilionoideae</taxon>
        <taxon>50 kb inversion clade</taxon>
        <taxon>dalbergioids sensu lato</taxon>
        <taxon>Dalbergieae</taxon>
        <taxon>Pterocarpus clade</taxon>
        <taxon>Stylosanthes</taxon>
    </lineage>
</organism>
<dbReference type="Proteomes" id="UP001341840">
    <property type="component" value="Unassembled WGS sequence"/>
</dbReference>
<reference evidence="1 2" key="1">
    <citation type="journal article" date="2023" name="Plants (Basel)">
        <title>Bridging the Gap: Combining Genomics and Transcriptomics Approaches to Understand Stylosanthes scabra, an Orphan Legume from the Brazilian Caatinga.</title>
        <authorList>
            <person name="Ferreira-Neto J.R.C."/>
            <person name="da Silva M.D."/>
            <person name="Binneck E."/>
            <person name="de Melo N.F."/>
            <person name="da Silva R.H."/>
            <person name="de Melo A.L.T.M."/>
            <person name="Pandolfi V."/>
            <person name="Bustamante F.O."/>
            <person name="Brasileiro-Vidal A.C."/>
            <person name="Benko-Iseppon A.M."/>
        </authorList>
    </citation>
    <scope>NUCLEOTIDE SEQUENCE [LARGE SCALE GENOMIC DNA]</scope>
    <source>
        <tissue evidence="1">Leaves</tissue>
    </source>
</reference>
<protein>
    <submittedName>
        <fullName evidence="1">Uncharacterized protein</fullName>
    </submittedName>
</protein>
<comment type="caution">
    <text evidence="1">The sequence shown here is derived from an EMBL/GenBank/DDBJ whole genome shotgun (WGS) entry which is preliminary data.</text>
</comment>
<sequence>METVTAIHSGAENGTVAKGNVDTDVATSLTVRTGAPEGKPRETTGSRRFSAFRSGVPLWHAKEVENSVGGSAGNGAVTRVTDGGLGARRLRHGRTPWNRDGEKKEWSRVAVEGQILLLAEAEIRRGGDSDVVPSVFDSRNGRKWGSVSLAEAVAAASTLPQASGSRCVPGMAVVRLDSAQGWGRQEVVGSLFDGVSLLLQREKKNAGRMGEGNIGLGNPDPHGPSPIHEGSLGFFACVSLSRSKLVCVMLVDGLQFFQLDPGGILFF</sequence>
<dbReference type="EMBL" id="JASCZI010030276">
    <property type="protein sequence ID" value="MED6120443.1"/>
    <property type="molecule type" value="Genomic_DNA"/>
</dbReference>
<keyword evidence="2" id="KW-1185">Reference proteome</keyword>
<name>A0ABU6R8Z4_9FABA</name>
<proteinExistence type="predicted"/>
<accession>A0ABU6R8Z4</accession>
<evidence type="ECO:0000313" key="2">
    <source>
        <dbReference type="Proteomes" id="UP001341840"/>
    </source>
</evidence>
<evidence type="ECO:0000313" key="1">
    <source>
        <dbReference type="EMBL" id="MED6120443.1"/>
    </source>
</evidence>
<gene>
    <name evidence="1" type="ORF">PIB30_020947</name>
</gene>